<comment type="function">
    <text evidence="8">Component of the pyruvate dehydrogenase (PDH) complex, that catalyzes the overall conversion of pyruvate to acetyl-CoA and CO(2).</text>
</comment>
<evidence type="ECO:0000256" key="5">
    <source>
        <dbReference type="ARBA" id="ARBA00023052"/>
    </source>
</evidence>
<dbReference type="EMBL" id="ADNW02000026">
    <property type="protein sequence ID" value="EGD21851.1"/>
    <property type="molecule type" value="Genomic_DNA"/>
</dbReference>
<keyword evidence="6 8" id="KW-0670">Pyruvate</keyword>
<dbReference type="EC" id="1.2.4.1" evidence="2 8"/>
<feature type="domain" description="Transketolase N-terminal" evidence="11">
    <location>
        <begin position="207"/>
        <end position="376"/>
    </location>
</feature>
<dbReference type="Proteomes" id="UP000004245">
    <property type="component" value="Unassembled WGS sequence"/>
</dbReference>
<evidence type="ECO:0000256" key="8">
    <source>
        <dbReference type="PIRNR" id="PIRNR000156"/>
    </source>
</evidence>
<dbReference type="InterPro" id="IPR051157">
    <property type="entry name" value="PDH/Transketolase"/>
</dbReference>
<dbReference type="InterPro" id="IPR009014">
    <property type="entry name" value="Transketo_C/PFOR_II"/>
</dbReference>
<dbReference type="CDD" id="cd02017">
    <property type="entry name" value="TPP_E1_EcPDC_like"/>
    <property type="match status" value="1"/>
</dbReference>
<feature type="domain" description="Pyruvate dehydrogenase E1 component middle" evidence="12">
    <location>
        <begin position="552"/>
        <end position="785"/>
    </location>
</feature>
<keyword evidence="9" id="KW-0460">Magnesium</keyword>
<keyword evidence="15" id="KW-1185">Reference proteome</keyword>
<comment type="cofactor">
    <cofactor evidence="9">
        <name>Mg(2+)</name>
        <dbReference type="ChEBI" id="CHEBI:18420"/>
    </cofactor>
</comment>
<dbReference type="InterPro" id="IPR041621">
    <property type="entry name" value="PDH_E1_M"/>
</dbReference>
<dbReference type="PANTHER" id="PTHR43825">
    <property type="entry name" value="PYRUVATE DEHYDROGENASE E1 COMPONENT"/>
    <property type="match status" value="1"/>
</dbReference>
<dbReference type="InterPro" id="IPR005474">
    <property type="entry name" value="Transketolase_N"/>
</dbReference>
<dbReference type="Gene3D" id="3.40.50.920">
    <property type="match status" value="1"/>
</dbReference>
<dbReference type="FunFam" id="3.40.50.970:FF:000011">
    <property type="entry name" value="Pyruvate dehydrogenase E1 component"/>
    <property type="match status" value="1"/>
</dbReference>
<dbReference type="SUPFAM" id="SSF52922">
    <property type="entry name" value="TK C-terminal domain-like"/>
    <property type="match status" value="1"/>
</dbReference>
<dbReference type="GO" id="GO:0000287">
    <property type="term" value="F:magnesium ion binding"/>
    <property type="evidence" value="ECO:0007669"/>
    <property type="project" value="UniProtKB-ARBA"/>
</dbReference>
<evidence type="ECO:0000259" key="11">
    <source>
        <dbReference type="Pfam" id="PF00456"/>
    </source>
</evidence>
<dbReference type="SUPFAM" id="SSF52518">
    <property type="entry name" value="Thiamin diphosphate-binding fold (THDP-binding)"/>
    <property type="match status" value="2"/>
</dbReference>
<dbReference type="STRING" id="43767.A6I91_02055"/>
<evidence type="ECO:0000256" key="3">
    <source>
        <dbReference type="ARBA" id="ARBA00017172"/>
    </source>
</evidence>
<dbReference type="NCBIfam" id="TIGR00759">
    <property type="entry name" value="aceE"/>
    <property type="match status" value="1"/>
</dbReference>
<accession>E9T6P6</accession>
<dbReference type="Pfam" id="PF22613">
    <property type="entry name" value="Transketolase_C_1"/>
    <property type="match status" value="1"/>
</dbReference>
<feature type="binding site" evidence="9">
    <location>
        <position position="335"/>
    </location>
    <ligand>
        <name>Mg(2+)</name>
        <dbReference type="ChEBI" id="CHEBI:18420"/>
    </ligand>
</feature>
<evidence type="ECO:0000259" key="12">
    <source>
        <dbReference type="Pfam" id="PF17831"/>
    </source>
</evidence>
<proteinExistence type="predicted"/>
<dbReference type="PANTHER" id="PTHR43825:SF3">
    <property type="entry name" value="PYRUVATE DEHYDROGENASE E1 COMPONENT"/>
    <property type="match status" value="1"/>
</dbReference>
<dbReference type="Gene3D" id="3.40.50.970">
    <property type="match status" value="2"/>
</dbReference>
<dbReference type="Pfam" id="PF00456">
    <property type="entry name" value="Transketolase_N"/>
    <property type="match status" value="1"/>
</dbReference>
<feature type="binding site" evidence="9">
    <location>
        <position position="305"/>
    </location>
    <ligand>
        <name>Mg(2+)</name>
        <dbReference type="ChEBI" id="CHEBI:18420"/>
    </ligand>
</feature>
<protein>
    <recommendedName>
        <fullName evidence="3 8">Pyruvate dehydrogenase E1 component</fullName>
        <ecNumber evidence="2 8">1.2.4.1</ecNumber>
    </recommendedName>
</protein>
<name>E9T6P6_RHOHA</name>
<evidence type="ECO:0000256" key="7">
    <source>
        <dbReference type="ARBA" id="ARBA00051231"/>
    </source>
</evidence>
<keyword evidence="4 8" id="KW-0560">Oxidoreductase</keyword>
<dbReference type="GO" id="GO:0004739">
    <property type="term" value="F:pyruvate dehydrogenase (acetyl-transferring) activity"/>
    <property type="evidence" value="ECO:0007669"/>
    <property type="project" value="UniProtKB-EC"/>
</dbReference>
<keyword evidence="9" id="KW-0479">Metal-binding</keyword>
<gene>
    <name evidence="14" type="primary">aceE</name>
    <name evidence="14" type="ORF">HMPREF0724_14452</name>
</gene>
<evidence type="ECO:0000313" key="15">
    <source>
        <dbReference type="Proteomes" id="UP000004245"/>
    </source>
</evidence>
<evidence type="ECO:0000256" key="4">
    <source>
        <dbReference type="ARBA" id="ARBA00023002"/>
    </source>
</evidence>
<dbReference type="InterPro" id="IPR055152">
    <property type="entry name" value="Transketolase-like_C_2"/>
</dbReference>
<organism evidence="14 15">
    <name type="scientific">Prescottella equi ATCC 33707</name>
    <dbReference type="NCBI Taxonomy" id="525370"/>
    <lineage>
        <taxon>Bacteria</taxon>
        <taxon>Bacillati</taxon>
        <taxon>Actinomycetota</taxon>
        <taxon>Actinomycetes</taxon>
        <taxon>Mycobacteriales</taxon>
        <taxon>Nocardiaceae</taxon>
        <taxon>Prescottella</taxon>
    </lineage>
</organism>
<sequence length="980" mass="108004">MESRTVLTRTARMERTRYRASHHNEEHTLSDLIQGPASQPNADTPGVSGAVQPPAANAQPGADGRVRVIREGVASYLPDIDPDETTEWLESFDGLLDRSGSARARYLMLRLLERAGEKHVAIPALTSTDYVNTIPTENEPWFPGDEDVERRYRAWIRWNAAIMVHRAQRPGVGVGGHISTYASSAALYEVGFNHFFRGKDHPGGGDHIFVQGHASPGIYARAFLEGRIPAEQMDGFRQEASHAQSGGGLPSYPHPRLLPDFWEFPTVSMGLGPMNAIYQARFNHYLNDRGVKDTSDQHVWAFLGDGEMDEPESRGLAHVAATEGLDNLTFVINCNLQRLDGPVRGNGKIIQELESFFRGAGWNVIKVVWGREWDALLHADKDGALVNLMNETPDGDFQTYKANDGAFVREHFFGRDPRTKALVADMSDQEIWNLKRGGHDYRKIHAAYAAAMAHKGQPTVILAHTIKGYTLGKHFEGRNATHQMKKLTLDDLKRFRDIQRIPISDAELEKDPYLPPYYHPGPDSPEIQYMLQRRKALGGFLPSRRTDAAPLPQPADKTYDVVRKGSGKQEVATTMAVVRILKELLRDKEIGKRIVPIIPDEARTFGMDSWFPSLKIYNRNGQLYTSVDAELMLAYKESTVGQILHEGINEAGSTSSFTAVGTSYATHGEPMIPVYIFYSMFGFQRTGDGLWAAADQMARGFVLGATAGRTTLTGEGLQHADGHSLLLASTNPAAVSYDPSFSYEIAHIVKDGLRRMYGGTPGVDGFGGENIFYYLTVYNEPYQQPAEPENLDVEGLLKGIYLYKPAEGSGPRAQILVSGVTMPDGLRAQRLLADEWGVAADVWSVTSWGELRRDGVECEREALHNPGADAPTPYVTKALSQAQGPFVAASDWMRAVPDQIRQWVPGSYTTLGTDGFGFSDTRPAARRFFNVDAESIVVAVLSALAKSGEVDRSKAVEAAARYRIDDVLAAPVSMADPGVA</sequence>
<reference evidence="14" key="1">
    <citation type="submission" date="2011-01" db="EMBL/GenBank/DDBJ databases">
        <authorList>
            <person name="Muzny D."/>
            <person name="Qin X."/>
            <person name="Buhay C."/>
            <person name="Dugan-Rocha S."/>
            <person name="Ding Y."/>
            <person name="Chen G."/>
            <person name="Hawes A."/>
            <person name="Holder M."/>
            <person name="Jhangiani S."/>
            <person name="Johnson A."/>
            <person name="Khan Z."/>
            <person name="Li Z."/>
            <person name="Liu W."/>
            <person name="Liu X."/>
            <person name="Perez L."/>
            <person name="Shen H."/>
            <person name="Wang Q."/>
            <person name="Watt J."/>
            <person name="Xi L."/>
            <person name="Xin Y."/>
            <person name="Zhou J."/>
            <person name="Deng J."/>
            <person name="Jiang H."/>
            <person name="Liu Y."/>
            <person name="Qu J."/>
            <person name="Song X.-Z."/>
            <person name="Zhang L."/>
            <person name="Villasana D."/>
            <person name="Johnson A."/>
            <person name="Liu J."/>
            <person name="Liyanage D."/>
            <person name="Lorensuhewa L."/>
            <person name="Robinson T."/>
            <person name="Song A."/>
            <person name="Song B.-B."/>
            <person name="Dinh H."/>
            <person name="Thornton R."/>
            <person name="Coyle M."/>
            <person name="Francisco L."/>
            <person name="Jackson L."/>
            <person name="Javaid M."/>
            <person name="Korchina V."/>
            <person name="Kovar C."/>
            <person name="Mata R."/>
            <person name="Mathew T."/>
            <person name="Ngo R."/>
            <person name="Nguyen L."/>
            <person name="Nguyen N."/>
            <person name="Okwuonu G."/>
            <person name="Ongeri F."/>
            <person name="Pham C."/>
            <person name="Simmons D."/>
            <person name="Wilczek-Boney K."/>
            <person name="Hale W."/>
            <person name="Jakkamsetti A."/>
            <person name="Pham P."/>
            <person name="Ruth R."/>
            <person name="San Lucas F."/>
            <person name="Warren J."/>
            <person name="Zhang J."/>
            <person name="Zhao Z."/>
            <person name="Zhou C."/>
            <person name="Zhu D."/>
            <person name="Lee S."/>
            <person name="Bess C."/>
            <person name="Blankenburg K."/>
            <person name="Forbes L."/>
            <person name="Fu Q."/>
            <person name="Gubbala S."/>
            <person name="Hirani K."/>
            <person name="Jayaseelan J.C."/>
            <person name="Lara F."/>
            <person name="Munidasa M."/>
            <person name="Palculict T."/>
            <person name="Patil S."/>
            <person name="Pu L.-L."/>
            <person name="Saada N."/>
            <person name="Tang L."/>
            <person name="Weissenberger G."/>
            <person name="Zhu Y."/>
            <person name="Hemphill L."/>
            <person name="Shang Y."/>
            <person name="Youmans B."/>
            <person name="Ayvaz T."/>
            <person name="Ross M."/>
            <person name="Santibanez J."/>
            <person name="Aqrawi P."/>
            <person name="Gross S."/>
            <person name="Joshi V."/>
            <person name="Fowler G."/>
            <person name="Nazareth L."/>
            <person name="Reid J."/>
            <person name="Worley K."/>
            <person name="Petrosino J."/>
            <person name="Highlander S."/>
            <person name="Gibbs R."/>
        </authorList>
    </citation>
    <scope>NUCLEOTIDE SEQUENCE [LARGE SCALE GENOMIC DNA]</scope>
    <source>
        <strain evidence="14">ATCC 33707</strain>
    </source>
</reference>
<comment type="catalytic activity">
    <reaction evidence="7 8">
        <text>N(6)-[(R)-lipoyl]-L-lysyl-[protein] + pyruvate + H(+) = N(6)-[(R)-S(8)-acetyldihydrolipoyl]-L-lysyl-[protein] + CO2</text>
        <dbReference type="Rhea" id="RHEA:19189"/>
        <dbReference type="Rhea" id="RHEA-COMP:10474"/>
        <dbReference type="Rhea" id="RHEA-COMP:10478"/>
        <dbReference type="ChEBI" id="CHEBI:15361"/>
        <dbReference type="ChEBI" id="CHEBI:15378"/>
        <dbReference type="ChEBI" id="CHEBI:16526"/>
        <dbReference type="ChEBI" id="CHEBI:83099"/>
        <dbReference type="ChEBI" id="CHEBI:83111"/>
        <dbReference type="EC" id="1.2.4.1"/>
    </reaction>
</comment>
<feature type="region of interest" description="Disordered" evidence="10">
    <location>
        <begin position="1"/>
        <end position="63"/>
    </location>
</feature>
<dbReference type="InterPro" id="IPR035807">
    <property type="entry name" value="PDC_E1_N"/>
</dbReference>
<comment type="caution">
    <text evidence="14">The sequence shown here is derived from an EMBL/GenBank/DDBJ whole genome shotgun (WGS) entry which is preliminary data.</text>
</comment>
<evidence type="ECO:0000256" key="9">
    <source>
        <dbReference type="PIRSR" id="PIRSR000156-1"/>
    </source>
</evidence>
<evidence type="ECO:0000313" key="14">
    <source>
        <dbReference type="EMBL" id="EGD21851.1"/>
    </source>
</evidence>
<feature type="domain" description="Transketolase-like C-terminal" evidence="13">
    <location>
        <begin position="799"/>
        <end position="932"/>
    </location>
</feature>
<evidence type="ECO:0000256" key="6">
    <source>
        <dbReference type="ARBA" id="ARBA00023317"/>
    </source>
</evidence>
<evidence type="ECO:0000259" key="13">
    <source>
        <dbReference type="Pfam" id="PF22613"/>
    </source>
</evidence>
<dbReference type="InterPro" id="IPR004660">
    <property type="entry name" value="PDH_E1"/>
</dbReference>
<evidence type="ECO:0000256" key="2">
    <source>
        <dbReference type="ARBA" id="ARBA00012281"/>
    </source>
</evidence>
<evidence type="ECO:0000256" key="10">
    <source>
        <dbReference type="SAM" id="MobiDB-lite"/>
    </source>
</evidence>
<comment type="cofactor">
    <cofactor evidence="1 8">
        <name>thiamine diphosphate</name>
        <dbReference type="ChEBI" id="CHEBI:58937"/>
    </cofactor>
</comment>
<dbReference type="Pfam" id="PF17831">
    <property type="entry name" value="PDH_E1_M"/>
    <property type="match status" value="1"/>
</dbReference>
<dbReference type="AlphaFoldDB" id="E9T6P6"/>
<keyword evidence="5 8" id="KW-0786">Thiamine pyrophosphate</keyword>
<dbReference type="HOGENOM" id="CLU_009154_2_0_11"/>
<feature type="binding site" evidence="9">
    <location>
        <position position="337"/>
    </location>
    <ligand>
        <name>Mg(2+)</name>
        <dbReference type="ChEBI" id="CHEBI:18420"/>
    </ligand>
</feature>
<evidence type="ECO:0000256" key="1">
    <source>
        <dbReference type="ARBA" id="ARBA00001964"/>
    </source>
</evidence>
<dbReference type="InterPro" id="IPR029061">
    <property type="entry name" value="THDP-binding"/>
</dbReference>
<dbReference type="PIRSF" id="PIRSF000156">
    <property type="entry name" value="Pyruvate_dh_E1"/>
    <property type="match status" value="1"/>
</dbReference>
<feature type="compositionally biased region" description="Basic and acidic residues" evidence="10">
    <location>
        <begin position="11"/>
        <end position="29"/>
    </location>
</feature>